<keyword evidence="3" id="KW-1185">Reference proteome</keyword>
<keyword evidence="1" id="KW-1133">Transmembrane helix</keyword>
<organism evidence="2 3">
    <name type="scientific">Metaclostridioides mangenotii</name>
    <dbReference type="NCBI Taxonomy" id="1540"/>
    <lineage>
        <taxon>Bacteria</taxon>
        <taxon>Bacillati</taxon>
        <taxon>Bacillota</taxon>
        <taxon>Clostridia</taxon>
        <taxon>Peptostreptococcales</taxon>
        <taxon>Peptostreptococcaceae</taxon>
        <taxon>Metaclostridioides</taxon>
    </lineage>
</organism>
<evidence type="ECO:0000256" key="1">
    <source>
        <dbReference type="SAM" id="Phobius"/>
    </source>
</evidence>
<dbReference type="EMBL" id="JAGGJX010000001">
    <property type="protein sequence ID" value="MBP1853885.1"/>
    <property type="molecule type" value="Genomic_DNA"/>
</dbReference>
<evidence type="ECO:0008006" key="4">
    <source>
        <dbReference type="Google" id="ProtNLM"/>
    </source>
</evidence>
<sequence length="48" mass="5358">MDLDLLFKIALTIVAVGISYKIIRAVAGVAFKVALIFVIILFVIRMFM</sequence>
<keyword evidence="1" id="KW-0472">Membrane</keyword>
<name>A0ABS4E7G1_9FIRM</name>
<reference evidence="2 3" key="1">
    <citation type="submission" date="2021-03" db="EMBL/GenBank/DDBJ databases">
        <title>Genomic Encyclopedia of Type Strains, Phase IV (KMG-IV): sequencing the most valuable type-strain genomes for metagenomic binning, comparative biology and taxonomic classification.</title>
        <authorList>
            <person name="Goeker M."/>
        </authorList>
    </citation>
    <scope>NUCLEOTIDE SEQUENCE [LARGE SCALE GENOMIC DNA]</scope>
    <source>
        <strain evidence="2 3">DSM 1289</strain>
    </source>
</reference>
<protein>
    <recommendedName>
        <fullName evidence="4">DUF1328 domain-containing protein</fullName>
    </recommendedName>
</protein>
<dbReference type="Proteomes" id="UP000767291">
    <property type="component" value="Unassembled WGS sequence"/>
</dbReference>
<accession>A0ABS4E7G1</accession>
<evidence type="ECO:0000313" key="3">
    <source>
        <dbReference type="Proteomes" id="UP000767291"/>
    </source>
</evidence>
<comment type="caution">
    <text evidence="2">The sequence shown here is derived from an EMBL/GenBank/DDBJ whole genome shotgun (WGS) entry which is preliminary data.</text>
</comment>
<proteinExistence type="predicted"/>
<gene>
    <name evidence="2" type="ORF">J2Z43_000275</name>
</gene>
<evidence type="ECO:0000313" key="2">
    <source>
        <dbReference type="EMBL" id="MBP1853885.1"/>
    </source>
</evidence>
<keyword evidence="1" id="KW-0812">Transmembrane</keyword>
<dbReference type="RefSeq" id="WP_185748261.1">
    <property type="nucleotide sequence ID" value="NZ_BAAACS010000017.1"/>
</dbReference>
<feature type="transmembrane region" description="Helical" evidence="1">
    <location>
        <begin position="29"/>
        <end position="47"/>
    </location>
</feature>